<dbReference type="PANTHER" id="PTHR32251">
    <property type="entry name" value="3-OXO-5-ALPHA-STEROID 4-DEHYDROGENASE"/>
    <property type="match status" value="1"/>
</dbReference>
<dbReference type="PANTHER" id="PTHR32251:SF17">
    <property type="entry name" value="STEROID 5-ALPHA REDUCTASE C-TERMINAL DOMAIN-CONTAINING PROTEIN"/>
    <property type="match status" value="1"/>
</dbReference>
<keyword evidence="1" id="KW-0812">Transmembrane</keyword>
<sequence>MIDWTLYGVVLAALLAFAILAWLFSLVRNDVSIVDSLWSLMILGCAAGYAALAGDISGRGILLLVMAGAWAFRLSAYITWRNHGEGEDRRYRAMRERRGPSFRYSSLYIVFGLQAVLAWVIALPLVAGVASQAPLGWLDLAGVLTWAVGFAFEAIGDAQMARFQGDPANRGEVLDTGLWRYTRHPNYFGECVLWWGFFLLAAGGGAAWTVVSPVLMTLLLLKVSGVSLLEKDIGERRPAYARYVRQTNAFIPGPAHSEPAS</sequence>
<feature type="transmembrane region" description="Helical" evidence="1">
    <location>
        <begin position="60"/>
        <end position="80"/>
    </location>
</feature>
<name>A0A5N0TGA1_9GAMM</name>
<proteinExistence type="predicted"/>
<feature type="transmembrane region" description="Helical" evidence="1">
    <location>
        <begin position="36"/>
        <end position="54"/>
    </location>
</feature>
<feature type="transmembrane region" description="Helical" evidence="1">
    <location>
        <begin position="192"/>
        <end position="221"/>
    </location>
</feature>
<evidence type="ECO:0000256" key="1">
    <source>
        <dbReference type="SAM" id="Phobius"/>
    </source>
</evidence>
<keyword evidence="3" id="KW-1185">Reference proteome</keyword>
<dbReference type="PROSITE" id="PS50244">
    <property type="entry name" value="S5A_REDUCTASE"/>
    <property type="match status" value="1"/>
</dbReference>
<evidence type="ECO:0000313" key="3">
    <source>
        <dbReference type="Proteomes" id="UP000325372"/>
    </source>
</evidence>
<dbReference type="RefSeq" id="WP_150862557.1">
    <property type="nucleotide sequence ID" value="NZ_VYXP01000001.1"/>
</dbReference>
<dbReference type="GO" id="GO:0016020">
    <property type="term" value="C:membrane"/>
    <property type="evidence" value="ECO:0007669"/>
    <property type="project" value="TreeGrafter"/>
</dbReference>
<evidence type="ECO:0000313" key="2">
    <source>
        <dbReference type="EMBL" id="KAA9134193.1"/>
    </source>
</evidence>
<comment type="caution">
    <text evidence="2">The sequence shown here is derived from an EMBL/GenBank/DDBJ whole genome shotgun (WGS) entry which is preliminary data.</text>
</comment>
<organism evidence="2 3">
    <name type="scientific">Marinihelvus fidelis</name>
    <dbReference type="NCBI Taxonomy" id="2613842"/>
    <lineage>
        <taxon>Bacteria</taxon>
        <taxon>Pseudomonadati</taxon>
        <taxon>Pseudomonadota</taxon>
        <taxon>Gammaproteobacteria</taxon>
        <taxon>Chromatiales</taxon>
        <taxon>Wenzhouxiangellaceae</taxon>
        <taxon>Marinihelvus</taxon>
    </lineage>
</organism>
<keyword evidence="1" id="KW-1133">Transmembrane helix</keyword>
<dbReference type="Gene3D" id="1.20.120.1630">
    <property type="match status" value="1"/>
</dbReference>
<dbReference type="InterPro" id="IPR010721">
    <property type="entry name" value="UstE-like"/>
</dbReference>
<reference evidence="2 3" key="1">
    <citation type="submission" date="2019-09" db="EMBL/GenBank/DDBJ databases">
        <title>Wenzhouxiangella sp. Genome sequencing and assembly.</title>
        <authorList>
            <person name="Zhang R."/>
        </authorList>
    </citation>
    <scope>NUCLEOTIDE SEQUENCE [LARGE SCALE GENOMIC DNA]</scope>
    <source>
        <strain evidence="2 3">W260</strain>
    </source>
</reference>
<dbReference type="Proteomes" id="UP000325372">
    <property type="component" value="Unassembled WGS sequence"/>
</dbReference>
<protein>
    <submittedName>
        <fullName evidence="2">DUF1295 domain-containing protein</fullName>
    </submittedName>
</protein>
<keyword evidence="1" id="KW-0472">Membrane</keyword>
<feature type="transmembrane region" description="Helical" evidence="1">
    <location>
        <begin position="6"/>
        <end position="24"/>
    </location>
</feature>
<dbReference type="EMBL" id="VYXP01000001">
    <property type="protein sequence ID" value="KAA9134193.1"/>
    <property type="molecule type" value="Genomic_DNA"/>
</dbReference>
<feature type="transmembrane region" description="Helical" evidence="1">
    <location>
        <begin position="101"/>
        <end position="127"/>
    </location>
</feature>
<gene>
    <name evidence="2" type="ORF">F3N42_01220</name>
</gene>
<accession>A0A5N0TGA1</accession>
<dbReference type="Pfam" id="PF06966">
    <property type="entry name" value="DUF1295"/>
    <property type="match status" value="1"/>
</dbReference>
<dbReference type="AlphaFoldDB" id="A0A5N0TGA1"/>